<gene>
    <name evidence="1" type="ORF">DESAM_23232</name>
</gene>
<organism evidence="1 2">
    <name type="scientific">Maridesulfovibrio hydrothermalis AM13 = DSM 14728</name>
    <dbReference type="NCBI Taxonomy" id="1121451"/>
    <lineage>
        <taxon>Bacteria</taxon>
        <taxon>Pseudomonadati</taxon>
        <taxon>Thermodesulfobacteriota</taxon>
        <taxon>Desulfovibrionia</taxon>
        <taxon>Desulfovibrionales</taxon>
        <taxon>Desulfovibrionaceae</taxon>
        <taxon>Maridesulfovibrio</taxon>
    </lineage>
</organism>
<proteinExistence type="predicted"/>
<dbReference type="Proteomes" id="UP000010808">
    <property type="component" value="Chromosome"/>
</dbReference>
<protein>
    <submittedName>
        <fullName evidence="1">Uncharacterized protein</fullName>
    </submittedName>
</protein>
<name>L0RFH4_9BACT</name>
<dbReference type="HOGENOM" id="CLU_3098134_0_0_7"/>
<keyword evidence="2" id="KW-1185">Reference proteome</keyword>
<evidence type="ECO:0000313" key="2">
    <source>
        <dbReference type="Proteomes" id="UP000010808"/>
    </source>
</evidence>
<dbReference type="EMBL" id="FO203522">
    <property type="protein sequence ID" value="CCO25499.1"/>
    <property type="molecule type" value="Genomic_DNA"/>
</dbReference>
<dbReference type="STRING" id="1121451.DESAM_23232"/>
<evidence type="ECO:0000313" key="1">
    <source>
        <dbReference type="EMBL" id="CCO25499.1"/>
    </source>
</evidence>
<reference evidence="1 2" key="1">
    <citation type="submission" date="2012-10" db="EMBL/GenBank/DDBJ databases">
        <authorList>
            <person name="Genoscope - CEA"/>
        </authorList>
    </citation>
    <scope>NUCLEOTIDE SEQUENCE [LARGE SCALE GENOMIC DNA]</scope>
    <source>
        <strain evidence="2">AM13 / DSM 14728</strain>
    </source>
</reference>
<dbReference type="AlphaFoldDB" id="L0RFH4"/>
<sequence>MIVKFQKWNSLLSAANVLTLKGCYEIFNPKQDCTNVSLYSISHCYIDFSHS</sequence>
<accession>L0RFH4</accession>
<dbReference type="KEGG" id="dhy:DESAM_23232"/>